<evidence type="ECO:0000256" key="10">
    <source>
        <dbReference type="ARBA" id="ARBA00025220"/>
    </source>
</evidence>
<evidence type="ECO:0000256" key="4">
    <source>
        <dbReference type="ARBA" id="ARBA00022475"/>
    </source>
</evidence>
<dbReference type="Gene3D" id="1.10.3430.10">
    <property type="entry name" value="Ammonium transporter AmtB like domains"/>
    <property type="match status" value="1"/>
</dbReference>
<gene>
    <name evidence="13" type="ORF">AAFF_G00426710</name>
</gene>
<evidence type="ECO:0000256" key="1">
    <source>
        <dbReference type="ARBA" id="ARBA00004651"/>
    </source>
</evidence>
<dbReference type="PANTHER" id="PTHR11730:SF42">
    <property type="entry name" value="AMMONIUM TRANSPORTER RH TYPE B"/>
    <property type="match status" value="1"/>
</dbReference>
<evidence type="ECO:0000256" key="7">
    <source>
        <dbReference type="ARBA" id="ARBA00023136"/>
    </source>
</evidence>
<dbReference type="EMBL" id="JAINUG010000090">
    <property type="protein sequence ID" value="KAJ8398416.1"/>
    <property type="molecule type" value="Genomic_DNA"/>
</dbReference>
<reference evidence="13" key="1">
    <citation type="journal article" date="2023" name="Science">
        <title>Genome structures resolve the early diversification of teleost fishes.</title>
        <authorList>
            <person name="Parey E."/>
            <person name="Louis A."/>
            <person name="Montfort J."/>
            <person name="Bouchez O."/>
            <person name="Roques C."/>
            <person name="Iampietro C."/>
            <person name="Lluch J."/>
            <person name="Castinel A."/>
            <person name="Donnadieu C."/>
            <person name="Desvignes T."/>
            <person name="Floi Bucao C."/>
            <person name="Jouanno E."/>
            <person name="Wen M."/>
            <person name="Mejri S."/>
            <person name="Dirks R."/>
            <person name="Jansen H."/>
            <person name="Henkel C."/>
            <person name="Chen W.J."/>
            <person name="Zahm M."/>
            <person name="Cabau C."/>
            <person name="Klopp C."/>
            <person name="Thompson A.W."/>
            <person name="Robinson-Rechavi M."/>
            <person name="Braasch I."/>
            <person name="Lecointre G."/>
            <person name="Bobe J."/>
            <person name="Postlethwait J.H."/>
            <person name="Berthelot C."/>
            <person name="Roest Crollius H."/>
            <person name="Guiguen Y."/>
        </authorList>
    </citation>
    <scope>NUCLEOTIDE SEQUENCE</scope>
    <source>
        <strain evidence="13">NC1722</strain>
    </source>
</reference>
<keyword evidence="6 11" id="KW-1133">Transmembrane helix</keyword>
<evidence type="ECO:0000313" key="13">
    <source>
        <dbReference type="EMBL" id="KAJ8398416.1"/>
    </source>
</evidence>
<keyword evidence="8" id="KW-0924">Ammonia transport</keyword>
<comment type="function">
    <text evidence="10">Functions as an ammonia transporter. May play a role in the elimination of ammonia in the gill.</text>
</comment>
<dbReference type="Pfam" id="PF00909">
    <property type="entry name" value="Ammonium_transp"/>
    <property type="match status" value="1"/>
</dbReference>
<dbReference type="PANTHER" id="PTHR11730">
    <property type="entry name" value="AMMONIUM TRANSPORTER"/>
    <property type="match status" value="1"/>
</dbReference>
<feature type="transmembrane region" description="Helical" evidence="11">
    <location>
        <begin position="358"/>
        <end position="375"/>
    </location>
</feature>
<comment type="caution">
    <text evidence="13">The sequence shown here is derived from an EMBL/GenBank/DDBJ whole genome shotgun (WGS) entry which is preliminary data.</text>
</comment>
<dbReference type="InterPro" id="IPR024041">
    <property type="entry name" value="NH4_transpt_AmtB-like_dom"/>
</dbReference>
<feature type="transmembrane region" description="Helical" evidence="11">
    <location>
        <begin position="303"/>
        <end position="323"/>
    </location>
</feature>
<dbReference type="GO" id="GO:0005886">
    <property type="term" value="C:plasma membrane"/>
    <property type="evidence" value="ECO:0007669"/>
    <property type="project" value="UniProtKB-SubCell"/>
</dbReference>
<dbReference type="InterPro" id="IPR029020">
    <property type="entry name" value="Ammonium/urea_transptr"/>
</dbReference>
<keyword evidence="14" id="KW-1185">Reference proteome</keyword>
<evidence type="ECO:0000256" key="5">
    <source>
        <dbReference type="ARBA" id="ARBA00022692"/>
    </source>
</evidence>
<name>A0AAD7S9B4_9TELE</name>
<evidence type="ECO:0000256" key="8">
    <source>
        <dbReference type="ARBA" id="ARBA00023177"/>
    </source>
</evidence>
<dbReference type="SUPFAM" id="SSF111352">
    <property type="entry name" value="Ammonium transporter"/>
    <property type="match status" value="1"/>
</dbReference>
<dbReference type="GO" id="GO:0008519">
    <property type="term" value="F:ammonium channel activity"/>
    <property type="evidence" value="ECO:0007669"/>
    <property type="project" value="InterPro"/>
</dbReference>
<feature type="transmembrane region" description="Helical" evidence="11">
    <location>
        <begin position="115"/>
        <end position="135"/>
    </location>
</feature>
<evidence type="ECO:0000256" key="2">
    <source>
        <dbReference type="ARBA" id="ARBA00011036"/>
    </source>
</evidence>
<feature type="transmembrane region" description="Helical" evidence="11">
    <location>
        <begin position="444"/>
        <end position="465"/>
    </location>
</feature>
<evidence type="ECO:0000256" key="9">
    <source>
        <dbReference type="ARBA" id="ARBA00023180"/>
    </source>
</evidence>
<feature type="domain" description="Ammonium transporter AmtB-like" evidence="12">
    <location>
        <begin position="96"/>
        <end position="468"/>
    </location>
</feature>
<dbReference type="FunFam" id="1.10.3430.10:FF:000001">
    <property type="entry name" value="Ammonium transporter Rh type C"/>
    <property type="match status" value="1"/>
</dbReference>
<proteinExistence type="inferred from homology"/>
<protein>
    <recommendedName>
        <fullName evidence="12">Ammonium transporter AmtB-like domain-containing protein</fullName>
    </recommendedName>
</protein>
<keyword evidence="7 11" id="KW-0472">Membrane</keyword>
<comment type="similarity">
    <text evidence="2">Belongs to the ammonium transporter (TC 2.A.49) family. Rh subfamily.</text>
</comment>
<accession>A0AAD7S9B4</accession>
<keyword evidence="3" id="KW-0813">Transport</keyword>
<comment type="subcellular location">
    <subcellularLocation>
        <location evidence="1">Cell membrane</location>
        <topology evidence="1">Multi-pass membrane protein</topology>
    </subcellularLocation>
</comment>
<feature type="transmembrane region" description="Helical" evidence="11">
    <location>
        <begin position="59"/>
        <end position="78"/>
    </location>
</feature>
<evidence type="ECO:0000256" key="6">
    <source>
        <dbReference type="ARBA" id="ARBA00022989"/>
    </source>
</evidence>
<feature type="transmembrane region" description="Helical" evidence="11">
    <location>
        <begin position="233"/>
        <end position="251"/>
    </location>
</feature>
<dbReference type="PRINTS" id="PR00342">
    <property type="entry name" value="RHESUSRHD"/>
</dbReference>
<dbReference type="AlphaFoldDB" id="A0AAD7S9B4"/>
<dbReference type="GO" id="GO:0097272">
    <property type="term" value="P:ammonium homeostasis"/>
    <property type="evidence" value="ECO:0007669"/>
    <property type="project" value="TreeGrafter"/>
</dbReference>
<evidence type="ECO:0000259" key="12">
    <source>
        <dbReference type="Pfam" id="PF00909"/>
    </source>
</evidence>
<feature type="transmembrane region" description="Helical" evidence="11">
    <location>
        <begin position="263"/>
        <end position="283"/>
    </location>
</feature>
<keyword evidence="4" id="KW-1003">Cell membrane</keyword>
<sequence>MKSTVQKNSQTGVAVVHTRTLAGAEKCLPLPGAELGSEHEAREEQSTMTDYKTNLRVKLPATCIVLEVIIIILFATLVEYDHDTDAKHWHEEMSKHNKSNYENEFYFRYPSFQDVHVMIFIGFGFLMTFLQRYGFSSVGFNFLIAAFSLQWATLMQGFFHGMSEGNGKIHIGVESMINADFCTGSVLISFGAVLGKTSPVQLLVMAVFEVALFAINEFILLSALGARDAGGSMTIHTFGAYFGLMVARVLYRPHLDKSKDKNSSVYHSDLFAMIGTIYLWMFWPSFNSAVTAHGDDQHRTAMNTYYSLAACTLATYGFSALVSPEGKLDMVHIQNAALAGGVAVGTAGEMMLTPFGSMIVGFLAGTISTLGFKYLSPVLEEKLRIQDTCGVHNLHGMPGVLGAIVGAITAAAATREIYGEGMEDVFPDVHSNNITASMQGVRQAISLAVTLGIALLGGLIVGFILKLPIYGSPPDTICFEDGIYWEVPGEEGAHEEMTTVAVEDVEKPLNG</sequence>
<dbReference type="Proteomes" id="UP001221898">
    <property type="component" value="Unassembled WGS sequence"/>
</dbReference>
<feature type="transmembrane region" description="Helical" evidence="11">
    <location>
        <begin position="202"/>
        <end position="221"/>
    </location>
</feature>
<evidence type="ECO:0000313" key="14">
    <source>
        <dbReference type="Proteomes" id="UP001221898"/>
    </source>
</evidence>
<feature type="transmembrane region" description="Helical" evidence="11">
    <location>
        <begin position="175"/>
        <end position="195"/>
    </location>
</feature>
<keyword evidence="9" id="KW-0325">Glycoprotein</keyword>
<keyword evidence="5 11" id="KW-0812">Transmembrane</keyword>
<evidence type="ECO:0000256" key="3">
    <source>
        <dbReference type="ARBA" id="ARBA00022448"/>
    </source>
</evidence>
<organism evidence="13 14">
    <name type="scientific">Aldrovandia affinis</name>
    <dbReference type="NCBI Taxonomy" id="143900"/>
    <lineage>
        <taxon>Eukaryota</taxon>
        <taxon>Metazoa</taxon>
        <taxon>Chordata</taxon>
        <taxon>Craniata</taxon>
        <taxon>Vertebrata</taxon>
        <taxon>Euteleostomi</taxon>
        <taxon>Actinopterygii</taxon>
        <taxon>Neopterygii</taxon>
        <taxon>Teleostei</taxon>
        <taxon>Notacanthiformes</taxon>
        <taxon>Halosauridae</taxon>
        <taxon>Aldrovandia</taxon>
    </lineage>
</organism>
<feature type="transmembrane region" description="Helical" evidence="11">
    <location>
        <begin position="142"/>
        <end position="163"/>
    </location>
</feature>
<dbReference type="InterPro" id="IPR002229">
    <property type="entry name" value="RhesusRHD"/>
</dbReference>
<feature type="transmembrane region" description="Helical" evidence="11">
    <location>
        <begin position="335"/>
        <end position="352"/>
    </location>
</feature>
<evidence type="ECO:0000256" key="11">
    <source>
        <dbReference type="SAM" id="Phobius"/>
    </source>
</evidence>